<dbReference type="InterPro" id="IPR011002">
    <property type="entry name" value="FliG_a-hlx"/>
</dbReference>
<proteinExistence type="predicted"/>
<feature type="compositionally biased region" description="Low complexity" evidence="1">
    <location>
        <begin position="336"/>
        <end position="359"/>
    </location>
</feature>
<sequence>MDSFFTSLNKRQSMMLLTAVTFGGQDSLAALEHLPDEEGALLRHRAQEILQIPREKRIPAVVQEIKRLLKDRRGQLWSAEPERLATLLQRERGALVEVVLRALPGTLADAVRGHLPPSRVKLAREVRPQVLDIVRWKLEEALAREAGQQAAGFKFSDVLNLQQRELLTVCDRLGARVLGPAMAGLPDAERDALVEPLPPDLRLLATKAVAANAPRKLSEDDARAALTVHEGLTNLGTAIRSAGVQRLARACVAQSPEFAARMLEKYRGEFGGLLAKWVREERIRPTARGDGGRTDIVMDLERLATRGLIERPVRLASQPPPRQSAVLPPPPGARKPAAVAPSRAASSAQVPRASSQAPAVAGRAPRGSMQAPGLTGQRPAAGGARRDVMAERAARNAGAMSSRAPAVRPAADPGGSAVHRVPPRRESSSSNPAGGARREPGGPEPRPARAQRGDPDGARIGPPPSRLGQRGAPRQDPDTHPEPGARERSRIAPAEPGRGQRPAEEPPRASRMRPRAEPGEESGASRVEDPEGSRVFRSRASPAARGGGRSAPEEAAPERPPRVLAGRATTSPGDVPRTEGTAVQRRPRPTSGIDRPVVPPGSGGRGPKGGTR</sequence>
<feature type="compositionally biased region" description="Basic and acidic residues" evidence="1">
    <location>
        <begin position="501"/>
        <end position="518"/>
    </location>
</feature>
<organism evidence="2 3">
    <name type="scientific">Pyxidicoccus fallax</name>
    <dbReference type="NCBI Taxonomy" id="394095"/>
    <lineage>
        <taxon>Bacteria</taxon>
        <taxon>Pseudomonadati</taxon>
        <taxon>Myxococcota</taxon>
        <taxon>Myxococcia</taxon>
        <taxon>Myxococcales</taxon>
        <taxon>Cystobacterineae</taxon>
        <taxon>Myxococcaceae</taxon>
        <taxon>Pyxidicoccus</taxon>
    </lineage>
</organism>
<feature type="compositionally biased region" description="Basic and acidic residues" evidence="1">
    <location>
        <begin position="473"/>
        <end position="490"/>
    </location>
</feature>
<keyword evidence="3" id="KW-1185">Reference proteome</keyword>
<feature type="compositionally biased region" description="Basic and acidic residues" evidence="1">
    <location>
        <begin position="384"/>
        <end position="394"/>
    </location>
</feature>
<protein>
    <submittedName>
        <fullName evidence="2">Uncharacterized protein</fullName>
    </submittedName>
</protein>
<feature type="compositionally biased region" description="Gly residues" evidence="1">
    <location>
        <begin position="601"/>
        <end position="612"/>
    </location>
</feature>
<evidence type="ECO:0000256" key="1">
    <source>
        <dbReference type="SAM" id="MobiDB-lite"/>
    </source>
</evidence>
<dbReference type="RefSeq" id="WP_169344289.1">
    <property type="nucleotide sequence ID" value="NZ_JABBJJ010000029.1"/>
</dbReference>
<dbReference type="SUPFAM" id="SSF48029">
    <property type="entry name" value="FliG"/>
    <property type="match status" value="1"/>
</dbReference>
<dbReference type="Proteomes" id="UP000518300">
    <property type="component" value="Unassembled WGS sequence"/>
</dbReference>
<comment type="caution">
    <text evidence="2">The sequence shown here is derived from an EMBL/GenBank/DDBJ whole genome shotgun (WGS) entry which is preliminary data.</text>
</comment>
<reference evidence="2 3" key="1">
    <citation type="submission" date="2020-04" db="EMBL/GenBank/DDBJ databases">
        <title>Draft genome of Pyxidicoccus fallax type strain.</title>
        <authorList>
            <person name="Whitworth D.E."/>
        </authorList>
    </citation>
    <scope>NUCLEOTIDE SEQUENCE [LARGE SCALE GENOMIC DNA]</scope>
    <source>
        <strain evidence="2 3">DSM 14698</strain>
    </source>
</reference>
<feature type="region of interest" description="Disordered" evidence="1">
    <location>
        <begin position="311"/>
        <end position="612"/>
    </location>
</feature>
<accession>A0A848LGF0</accession>
<evidence type="ECO:0000313" key="2">
    <source>
        <dbReference type="EMBL" id="NMO14998.1"/>
    </source>
</evidence>
<feature type="compositionally biased region" description="Pro residues" evidence="1">
    <location>
        <begin position="318"/>
        <end position="333"/>
    </location>
</feature>
<dbReference type="AlphaFoldDB" id="A0A848LGF0"/>
<gene>
    <name evidence="2" type="ORF">HG543_09035</name>
</gene>
<dbReference type="EMBL" id="JABBJJ010000029">
    <property type="protein sequence ID" value="NMO14998.1"/>
    <property type="molecule type" value="Genomic_DNA"/>
</dbReference>
<evidence type="ECO:0000313" key="3">
    <source>
        <dbReference type="Proteomes" id="UP000518300"/>
    </source>
</evidence>
<name>A0A848LGF0_9BACT</name>